<evidence type="ECO:0000256" key="2">
    <source>
        <dbReference type="ARBA" id="ARBA00022737"/>
    </source>
</evidence>
<feature type="domain" description="C-JID" evidence="3">
    <location>
        <begin position="11"/>
        <end position="102"/>
    </location>
</feature>
<evidence type="ECO:0000259" key="3">
    <source>
        <dbReference type="Pfam" id="PF20160"/>
    </source>
</evidence>
<dbReference type="Proteomes" id="UP001558713">
    <property type="component" value="Unassembled WGS sequence"/>
</dbReference>
<name>A0ABD0Z964_CARAN</name>
<keyword evidence="5" id="KW-1185">Reference proteome</keyword>
<sequence>MHTSTRRYAILPGTQVPACFDYKATAGGPLTIKLNESSLPTSMKLKACIVLVMDKEETGDDELRAYVYINIKNKHNDLTVLCTPSNHDIYPMLSEHIYTFEFEAREVTSTELVFEFNTDNNKWKIGECGLYQILEVNEHDESFTDGIDG</sequence>
<keyword evidence="2" id="KW-0677">Repeat</keyword>
<proteinExistence type="predicted"/>
<evidence type="ECO:0000313" key="4">
    <source>
        <dbReference type="EMBL" id="KAL1191033.1"/>
    </source>
</evidence>
<dbReference type="AlphaFoldDB" id="A0ABD0Z964"/>
<keyword evidence="1" id="KW-0433">Leucine-rich repeat</keyword>
<reference evidence="4 5" key="1">
    <citation type="submission" date="2024-04" db="EMBL/GenBank/DDBJ databases">
        <title>Genome assembly C_amara_ONT_v2.</title>
        <authorList>
            <person name="Yant L."/>
            <person name="Moore C."/>
            <person name="Slenker M."/>
        </authorList>
    </citation>
    <scope>NUCLEOTIDE SEQUENCE [LARGE SCALE GENOMIC DNA]</scope>
    <source>
        <tissue evidence="4">Leaf</tissue>
    </source>
</reference>
<dbReference type="InterPro" id="IPR045344">
    <property type="entry name" value="C-JID"/>
</dbReference>
<protein>
    <submittedName>
        <fullName evidence="4">Disease resistance protein RPP1</fullName>
    </submittedName>
</protein>
<comment type="caution">
    <text evidence="4">The sequence shown here is derived from an EMBL/GenBank/DDBJ whole genome shotgun (WGS) entry which is preliminary data.</text>
</comment>
<organism evidence="4 5">
    <name type="scientific">Cardamine amara subsp. amara</name>
    <dbReference type="NCBI Taxonomy" id="228776"/>
    <lineage>
        <taxon>Eukaryota</taxon>
        <taxon>Viridiplantae</taxon>
        <taxon>Streptophyta</taxon>
        <taxon>Embryophyta</taxon>
        <taxon>Tracheophyta</taxon>
        <taxon>Spermatophyta</taxon>
        <taxon>Magnoliopsida</taxon>
        <taxon>eudicotyledons</taxon>
        <taxon>Gunneridae</taxon>
        <taxon>Pentapetalae</taxon>
        <taxon>rosids</taxon>
        <taxon>malvids</taxon>
        <taxon>Brassicales</taxon>
        <taxon>Brassicaceae</taxon>
        <taxon>Cardamineae</taxon>
        <taxon>Cardamine</taxon>
    </lineage>
</organism>
<accession>A0ABD0Z964</accession>
<dbReference type="EMBL" id="JBANAX010000861">
    <property type="protein sequence ID" value="KAL1191033.1"/>
    <property type="molecule type" value="Genomic_DNA"/>
</dbReference>
<evidence type="ECO:0000313" key="5">
    <source>
        <dbReference type="Proteomes" id="UP001558713"/>
    </source>
</evidence>
<evidence type="ECO:0000256" key="1">
    <source>
        <dbReference type="ARBA" id="ARBA00022614"/>
    </source>
</evidence>
<dbReference type="Pfam" id="PF20160">
    <property type="entry name" value="C-JID"/>
    <property type="match status" value="1"/>
</dbReference>
<gene>
    <name evidence="4" type="ORF">V5N11_018586</name>
</gene>